<comment type="caution">
    <text evidence="1">The sequence shown here is derived from an EMBL/GenBank/DDBJ whole genome shotgun (WGS) entry which is preliminary data.</text>
</comment>
<sequence length="282" mass="30041">MSQADMDPVDTGPLHSAQTLLNDIILETWDAVNLSDDQWATAAKNARKRLTNFHKDLCRDAVPEISLDTIELLLAAFSNLSSTPDSVRGVVRQVLESLCSESNRDILGISETHRESMVTTTPDSTSSQNLLGCELGPGGRSEVIQAIHDEVNKDKREISRPISDSADLIGNISQDGASTLTGSSATQDPEVVRISASAQLSGDSRVGSTELFQGNTSWRLILKSKANTCTHKDGGGQPSGIVGLAGQAAPKTTWISCSEAELGLPLKAWEHGRADAHQEKGG</sequence>
<dbReference type="AlphaFoldDB" id="A0A409X1L5"/>
<dbReference type="InParanoid" id="A0A409X1L5"/>
<proteinExistence type="predicted"/>
<keyword evidence="2" id="KW-1185">Reference proteome</keyword>
<reference evidence="1 2" key="1">
    <citation type="journal article" date="2018" name="Evol. Lett.">
        <title>Horizontal gene cluster transfer increased hallucinogenic mushroom diversity.</title>
        <authorList>
            <person name="Reynolds H.T."/>
            <person name="Vijayakumar V."/>
            <person name="Gluck-Thaler E."/>
            <person name="Korotkin H.B."/>
            <person name="Matheny P.B."/>
            <person name="Slot J.C."/>
        </authorList>
    </citation>
    <scope>NUCLEOTIDE SEQUENCE [LARGE SCALE GENOMIC DNA]</scope>
    <source>
        <strain evidence="1 2">SRW20</strain>
    </source>
</reference>
<name>A0A409X1L5_9AGAR</name>
<protein>
    <submittedName>
        <fullName evidence="1">Uncharacterized protein</fullName>
    </submittedName>
</protein>
<accession>A0A409X1L5</accession>
<evidence type="ECO:0000313" key="1">
    <source>
        <dbReference type="EMBL" id="PPQ84688.1"/>
    </source>
</evidence>
<dbReference type="EMBL" id="NHYE01004427">
    <property type="protein sequence ID" value="PPQ84688.1"/>
    <property type="molecule type" value="Genomic_DNA"/>
</dbReference>
<gene>
    <name evidence="1" type="ORF">CVT26_003675</name>
</gene>
<dbReference type="Proteomes" id="UP000284706">
    <property type="component" value="Unassembled WGS sequence"/>
</dbReference>
<organism evidence="1 2">
    <name type="scientific">Gymnopilus dilepis</name>
    <dbReference type="NCBI Taxonomy" id="231916"/>
    <lineage>
        <taxon>Eukaryota</taxon>
        <taxon>Fungi</taxon>
        <taxon>Dikarya</taxon>
        <taxon>Basidiomycota</taxon>
        <taxon>Agaricomycotina</taxon>
        <taxon>Agaricomycetes</taxon>
        <taxon>Agaricomycetidae</taxon>
        <taxon>Agaricales</taxon>
        <taxon>Agaricineae</taxon>
        <taxon>Hymenogastraceae</taxon>
        <taxon>Gymnopilus</taxon>
    </lineage>
</organism>
<evidence type="ECO:0000313" key="2">
    <source>
        <dbReference type="Proteomes" id="UP000284706"/>
    </source>
</evidence>